<name>A0ABR2W666_9FUNG</name>
<feature type="transmembrane region" description="Helical" evidence="8">
    <location>
        <begin position="40"/>
        <end position="61"/>
    </location>
</feature>
<evidence type="ECO:0000256" key="2">
    <source>
        <dbReference type="ARBA" id="ARBA00006175"/>
    </source>
</evidence>
<evidence type="ECO:0000256" key="4">
    <source>
        <dbReference type="ARBA" id="ARBA00022692"/>
    </source>
</evidence>
<organism evidence="9 10">
    <name type="scientific">Basidiobolus ranarum</name>
    <dbReference type="NCBI Taxonomy" id="34480"/>
    <lineage>
        <taxon>Eukaryota</taxon>
        <taxon>Fungi</taxon>
        <taxon>Fungi incertae sedis</taxon>
        <taxon>Zoopagomycota</taxon>
        <taxon>Entomophthoromycotina</taxon>
        <taxon>Basidiobolomycetes</taxon>
        <taxon>Basidiobolales</taxon>
        <taxon>Basidiobolaceae</taxon>
        <taxon>Basidiobolus</taxon>
    </lineage>
</organism>
<feature type="transmembrane region" description="Helical" evidence="8">
    <location>
        <begin position="206"/>
        <end position="229"/>
    </location>
</feature>
<dbReference type="Gene3D" id="1.20.1080.10">
    <property type="entry name" value="Glycerol uptake facilitator protein"/>
    <property type="match status" value="1"/>
</dbReference>
<dbReference type="InterPro" id="IPR023271">
    <property type="entry name" value="Aquaporin-like"/>
</dbReference>
<evidence type="ECO:0000256" key="6">
    <source>
        <dbReference type="ARBA" id="ARBA00023136"/>
    </source>
</evidence>
<comment type="similarity">
    <text evidence="2 7">Belongs to the MIP/aquaporin (TC 1.A.8) family.</text>
</comment>
<dbReference type="InterPro" id="IPR000425">
    <property type="entry name" value="MIP"/>
</dbReference>
<dbReference type="EMBL" id="JASJQH010006979">
    <property type="protein sequence ID" value="KAK9721479.1"/>
    <property type="molecule type" value="Genomic_DNA"/>
</dbReference>
<dbReference type="PRINTS" id="PR02019">
    <property type="entry name" value="AQUAPORIN7"/>
</dbReference>
<dbReference type="CDD" id="cd00333">
    <property type="entry name" value="MIP"/>
    <property type="match status" value="1"/>
</dbReference>
<evidence type="ECO:0000313" key="10">
    <source>
        <dbReference type="Proteomes" id="UP001479436"/>
    </source>
</evidence>
<sequence length="298" mass="32408">MDTPEIQPSNVHSEHLGIQAYLHGEYFLAWGKIRSTYRCYLAEFFSTAILVFLGLSVVTQVHVNMKGAAGSWLSINVGFGFAFSIAIYANAGISGAHLNPALTIALYLLKGFPLRKVPGYIISQILGAFVGAALVYSIFYPAIDNFDGGVRQVTGVLGSAGFFATYPLPYLNNGNALYTEILSTSVLVMAIFAVEDMKKHSLVEFAPIFLGLTLMVIGISTGYLTGYALNPARDFGPRLFLLIAGWGKECFTAYNYYFWVPIVGPILGSILGGAVYTFFIYCGPHHKETKKTALAIDC</sequence>
<feature type="transmembrane region" description="Helical" evidence="8">
    <location>
        <begin position="176"/>
        <end position="194"/>
    </location>
</feature>
<evidence type="ECO:0000256" key="7">
    <source>
        <dbReference type="RuleBase" id="RU000477"/>
    </source>
</evidence>
<keyword evidence="6 8" id="KW-0472">Membrane</keyword>
<dbReference type="InterPro" id="IPR050363">
    <property type="entry name" value="MIP/Aquaporin"/>
</dbReference>
<evidence type="ECO:0000256" key="3">
    <source>
        <dbReference type="ARBA" id="ARBA00022448"/>
    </source>
</evidence>
<feature type="transmembrane region" description="Helical" evidence="8">
    <location>
        <begin position="81"/>
        <end position="109"/>
    </location>
</feature>
<dbReference type="InterPro" id="IPR022357">
    <property type="entry name" value="MIP_CS"/>
</dbReference>
<comment type="caution">
    <text evidence="9">The sequence shown here is derived from an EMBL/GenBank/DDBJ whole genome shotgun (WGS) entry which is preliminary data.</text>
</comment>
<evidence type="ECO:0000256" key="1">
    <source>
        <dbReference type="ARBA" id="ARBA00004141"/>
    </source>
</evidence>
<evidence type="ECO:0000256" key="8">
    <source>
        <dbReference type="SAM" id="Phobius"/>
    </source>
</evidence>
<dbReference type="PROSITE" id="PS00221">
    <property type="entry name" value="MIP"/>
    <property type="match status" value="1"/>
</dbReference>
<reference evidence="9 10" key="1">
    <citation type="submission" date="2023-04" db="EMBL/GenBank/DDBJ databases">
        <title>Genome of Basidiobolus ranarum AG-B5.</title>
        <authorList>
            <person name="Stajich J.E."/>
            <person name="Carter-House D."/>
            <person name="Gryganskyi A."/>
        </authorList>
    </citation>
    <scope>NUCLEOTIDE SEQUENCE [LARGE SCALE GENOMIC DNA]</scope>
    <source>
        <strain evidence="9 10">AG-B5</strain>
    </source>
</reference>
<proteinExistence type="inferred from homology"/>
<dbReference type="Proteomes" id="UP001479436">
    <property type="component" value="Unassembled WGS sequence"/>
</dbReference>
<feature type="transmembrane region" description="Helical" evidence="8">
    <location>
        <begin position="256"/>
        <end position="281"/>
    </location>
</feature>
<feature type="transmembrane region" description="Helical" evidence="8">
    <location>
        <begin position="121"/>
        <end position="143"/>
    </location>
</feature>
<dbReference type="Pfam" id="PF00230">
    <property type="entry name" value="MIP"/>
    <property type="match status" value="1"/>
</dbReference>
<dbReference type="PANTHER" id="PTHR43829">
    <property type="entry name" value="AQUAPORIN OR AQUAGLYCEROPORIN RELATED"/>
    <property type="match status" value="1"/>
</dbReference>
<protein>
    <submittedName>
        <fullName evidence="9">Glycerol channel</fullName>
    </submittedName>
</protein>
<keyword evidence="3 7" id="KW-0813">Transport</keyword>
<evidence type="ECO:0000256" key="5">
    <source>
        <dbReference type="ARBA" id="ARBA00022989"/>
    </source>
</evidence>
<dbReference type="PRINTS" id="PR00783">
    <property type="entry name" value="MINTRINSICP"/>
</dbReference>
<gene>
    <name evidence="9" type="primary">FPS1_3</name>
    <name evidence="9" type="ORF">K7432_003401</name>
</gene>
<dbReference type="NCBIfam" id="TIGR00861">
    <property type="entry name" value="MIP"/>
    <property type="match status" value="1"/>
</dbReference>
<keyword evidence="5 8" id="KW-1133">Transmembrane helix</keyword>
<comment type="subcellular location">
    <subcellularLocation>
        <location evidence="1">Membrane</location>
        <topology evidence="1">Multi-pass membrane protein</topology>
    </subcellularLocation>
</comment>
<keyword evidence="10" id="KW-1185">Reference proteome</keyword>
<evidence type="ECO:0000313" key="9">
    <source>
        <dbReference type="EMBL" id="KAK9721479.1"/>
    </source>
</evidence>
<dbReference type="PANTHER" id="PTHR43829:SF9">
    <property type="entry name" value="AQUAPORIN-9"/>
    <property type="match status" value="1"/>
</dbReference>
<keyword evidence="4 7" id="KW-0812">Transmembrane</keyword>
<dbReference type="SUPFAM" id="SSF81338">
    <property type="entry name" value="Aquaporin-like"/>
    <property type="match status" value="1"/>
</dbReference>
<accession>A0ABR2W666</accession>